<feature type="domain" description="Gcp-like" evidence="1">
    <location>
        <begin position="128"/>
        <end position="369"/>
    </location>
</feature>
<dbReference type="Pfam" id="PF00814">
    <property type="entry name" value="TsaD"/>
    <property type="match status" value="1"/>
</dbReference>
<dbReference type="GO" id="GO:0000408">
    <property type="term" value="C:EKC/KEOPS complex"/>
    <property type="evidence" value="ECO:0007669"/>
    <property type="project" value="TreeGrafter"/>
</dbReference>
<dbReference type="InterPro" id="IPR000905">
    <property type="entry name" value="Gcp-like_dom"/>
</dbReference>
<dbReference type="EMBL" id="QEFH01000017">
    <property type="protein sequence ID" value="PVU70811.1"/>
    <property type="molecule type" value="Genomic_DNA"/>
</dbReference>
<evidence type="ECO:0000259" key="1">
    <source>
        <dbReference type="Pfam" id="PF00814"/>
    </source>
</evidence>
<evidence type="ECO:0000313" key="3">
    <source>
        <dbReference type="Proteomes" id="UP000245908"/>
    </source>
</evidence>
<gene>
    <name evidence="2" type="ORF">DDW05_02270</name>
</gene>
<dbReference type="Gene3D" id="3.30.420.40">
    <property type="match status" value="3"/>
</dbReference>
<dbReference type="AlphaFoldDB" id="A0A2T9WSL4"/>
<dbReference type="Proteomes" id="UP000245908">
    <property type="component" value="Unassembled WGS sequence"/>
</dbReference>
<comment type="caution">
    <text evidence="2">The sequence shown here is derived from an EMBL/GenBank/DDBJ whole genome shotgun (WGS) entry which is preliminary data.</text>
</comment>
<dbReference type="GO" id="GO:0005737">
    <property type="term" value="C:cytoplasm"/>
    <property type="evidence" value="ECO:0007669"/>
    <property type="project" value="TreeGrafter"/>
</dbReference>
<accession>A0A2T9WSL4</accession>
<sequence length="398" mass="45432">MIISLGIESTAHTYSIGIVDENGNIYSNERIIYKSEKGGIHPREAAELHSKESINILRNSVWKAGFVFKKLNGKFYIVDALYEIKNKLEGSEEKFYNEPWNRKRYIIYNNSKIWIENNKIVSDNKELENILNTYINNLNNFERKINLISYSAGPGLYPTLIQAYFSGKLFSKIFNSNLIGVNHLIAHAEIVKLYNKFTDPLILLVSGANTMLLAFEGNKYRIVGETLDVGVGNFLDKVGRLLNIGFPAGPKIEELSKKGKNLIKLPYSVKGMDIQLGGIYTYIKNLIKRENIDIYDLSYSIQEYIFSMLAEISERGLSLLDKKEFGLTGGVAVNKRLQEILYLMCNERNVKFGTVPLDLGNDNGAMIAWTGILWYKNDMNIIDGINPYWRPEDIEYKI</sequence>
<dbReference type="PANTHER" id="PTHR11735">
    <property type="entry name" value="TRNA N6-ADENOSINE THREONYLCARBAMOYLTRANSFERASE"/>
    <property type="match status" value="1"/>
</dbReference>
<dbReference type="InterPro" id="IPR043129">
    <property type="entry name" value="ATPase_NBD"/>
</dbReference>
<proteinExistence type="predicted"/>
<dbReference type="PANTHER" id="PTHR11735:SF14">
    <property type="entry name" value="TRNA N6-ADENOSINE THREONYLCARBAMOYLTRANSFERASE"/>
    <property type="match status" value="1"/>
</dbReference>
<dbReference type="SUPFAM" id="SSF53067">
    <property type="entry name" value="Actin-like ATPase domain"/>
    <property type="match status" value="1"/>
</dbReference>
<protein>
    <recommendedName>
        <fullName evidence="1">Gcp-like domain-containing protein</fullName>
    </recommendedName>
</protein>
<evidence type="ECO:0000313" key="2">
    <source>
        <dbReference type="EMBL" id="PVU70811.1"/>
    </source>
</evidence>
<name>A0A2T9WSL4_NANST</name>
<reference evidence="2 3" key="1">
    <citation type="journal article" date="2015" name="Appl. Environ. Microbiol.">
        <title>Nanoarchaeota, Their Sulfolobales Host, and Nanoarchaeota Virus Distribution across Yellowstone National Park Hot Springs.</title>
        <authorList>
            <person name="Munson-McGee J.H."/>
            <person name="Field E.K."/>
            <person name="Bateson M."/>
            <person name="Rooney C."/>
            <person name="Stepanauskas R."/>
            <person name="Young M.J."/>
        </authorList>
    </citation>
    <scope>NUCLEOTIDE SEQUENCE [LARGE SCALE GENOMIC DNA]</scope>
    <source>
        <strain evidence="2">SCGC AB-777_O03</strain>
    </source>
</reference>
<organism evidence="2 3">
    <name type="scientific">Nanobsidianus stetteri</name>
    <dbReference type="NCBI Taxonomy" id="1294122"/>
    <lineage>
        <taxon>Archaea</taxon>
        <taxon>Nanobdellota</taxon>
        <taxon>Candidatus Nanoarchaeia</taxon>
        <taxon>Nanoarchaeales</taxon>
        <taxon>Nanopusillaceae</taxon>
        <taxon>Candidatus Nanobsidianus</taxon>
    </lineage>
</organism>